<keyword evidence="11" id="KW-1006">Bacterial flagellum protein export</keyword>
<dbReference type="OrthoDB" id="9778554at2"/>
<dbReference type="NCBIfam" id="TIGR03499">
    <property type="entry name" value="FlhF"/>
    <property type="match status" value="1"/>
</dbReference>
<evidence type="ECO:0000259" key="15">
    <source>
        <dbReference type="SMART" id="SM00382"/>
    </source>
</evidence>
<dbReference type="GO" id="GO:0005525">
    <property type="term" value="F:GTP binding"/>
    <property type="evidence" value="ECO:0007669"/>
    <property type="project" value="UniProtKB-UniRule"/>
</dbReference>
<dbReference type="GO" id="GO:0044781">
    <property type="term" value="P:bacterial-type flagellum organization"/>
    <property type="evidence" value="ECO:0007669"/>
    <property type="project" value="UniProtKB-UniRule"/>
</dbReference>
<keyword evidence="17" id="KW-0966">Cell projection</keyword>
<keyword evidence="4" id="KW-0813">Transport</keyword>
<dbReference type="AlphaFoldDB" id="A0A1A9EVU6"/>
<evidence type="ECO:0000256" key="7">
    <source>
        <dbReference type="ARBA" id="ARBA00022795"/>
    </source>
</evidence>
<evidence type="ECO:0000256" key="1">
    <source>
        <dbReference type="ARBA" id="ARBA00004413"/>
    </source>
</evidence>
<dbReference type="SMART" id="SM00962">
    <property type="entry name" value="SRP54"/>
    <property type="match status" value="1"/>
</dbReference>
<dbReference type="GO" id="GO:0003924">
    <property type="term" value="F:GTPase activity"/>
    <property type="evidence" value="ECO:0007669"/>
    <property type="project" value="UniProtKB-UniRule"/>
</dbReference>
<reference evidence="18" key="1">
    <citation type="submission" date="2016-05" db="EMBL/GenBank/DDBJ databases">
        <authorList>
            <person name="Baek K."/>
            <person name="Yang S.-J."/>
        </authorList>
    </citation>
    <scope>NUCLEOTIDE SEQUENCE [LARGE SCALE GENOMIC DNA]</scope>
    <source>
        <strain evidence="18">ST58-10</strain>
    </source>
</reference>
<dbReference type="PANTHER" id="PTHR43134:SF3">
    <property type="entry name" value="FLAGELLAR BIOSYNTHESIS PROTEIN FLHF"/>
    <property type="match status" value="1"/>
</dbReference>
<evidence type="ECO:0000256" key="4">
    <source>
        <dbReference type="ARBA" id="ARBA00022448"/>
    </source>
</evidence>
<comment type="similarity">
    <text evidence="2">Belongs to the GTP-binding SRP family.</text>
</comment>
<evidence type="ECO:0000313" key="18">
    <source>
        <dbReference type="Proteomes" id="UP000078070"/>
    </source>
</evidence>
<sequence length="567" mass="61948">MKVKRIFAPDMRQAMRRVREEIGPDAVIVSNHRVAGGVEVVAAHEQEYEAAQAEFKRQSQERRRRDEQVQTLTGADRSGAGRQGGVLEDEMRKVRARIASAQQQSGVAMEPDMGVMRNRQIGQDDDEDLRSILESLKQRQKSRAEVVAPPFEGSGFEADPFAPGSRPEPTFRPEAAPGPEPRQEPAPRSAAQLRSEPQLRPQSASAPQGPAAAEYPGESRSSRNSRDTQDHERILSMQDEIQQLKVMLQQQLQAQAQPQMQPQMQAPPAAPIQPAPSQPAPPPAAQPAAMPQAQVRLSRRLDSLGIGPRVVRHLVSSIEQDVEIDKAWRSSLARLSDAIPVVGEEFIERGGMVAFVGPTGVGKTTTIGKLAARYVLKYGSASLALVTTDTYRIAAHEQLRTFGRILDVPVRVVDENHSLDEVLHSLKGKRLVLIDTAGMSADEPHTAAQIELLQGVSLRLKKLLVLSCSSQKRVIESAYNTYQTLGLSGCVLSKLDESGSLGEALTLSIEKQLPIAYVTDGQKIPDDIGVARRHDLVSRAVVTTQKAQEREQQADEGPDLSFIGRAG</sequence>
<dbReference type="GO" id="GO:0015031">
    <property type="term" value="P:protein transport"/>
    <property type="evidence" value="ECO:0007669"/>
    <property type="project" value="UniProtKB-KW"/>
</dbReference>
<evidence type="ECO:0000259" key="16">
    <source>
        <dbReference type="SMART" id="SM00962"/>
    </source>
</evidence>
<dbReference type="CDD" id="cd17873">
    <property type="entry name" value="FlhF"/>
    <property type="match status" value="1"/>
</dbReference>
<feature type="domain" description="AAA+ ATPase" evidence="15">
    <location>
        <begin position="349"/>
        <end position="519"/>
    </location>
</feature>
<evidence type="ECO:0000256" key="6">
    <source>
        <dbReference type="ARBA" id="ARBA00022741"/>
    </source>
</evidence>
<dbReference type="SMART" id="SM00382">
    <property type="entry name" value="AAA"/>
    <property type="match status" value="1"/>
</dbReference>
<dbReference type="InterPro" id="IPR027417">
    <property type="entry name" value="P-loop_NTPase"/>
</dbReference>
<comment type="function">
    <text evidence="12">Necessary for flagellar biosynthesis. May be involved in translocation of the flagellum.</text>
</comment>
<dbReference type="Proteomes" id="UP000078070">
    <property type="component" value="Chromosome"/>
</dbReference>
<dbReference type="Gene3D" id="1.20.120.1380">
    <property type="entry name" value="Flagellar FlhF biosynthesis protein, N domain"/>
    <property type="match status" value="1"/>
</dbReference>
<evidence type="ECO:0000256" key="10">
    <source>
        <dbReference type="ARBA" id="ARBA00023136"/>
    </source>
</evidence>
<dbReference type="EMBL" id="CP015839">
    <property type="protein sequence ID" value="ANG61761.1"/>
    <property type="molecule type" value="Genomic_DNA"/>
</dbReference>
<organism evidence="17 18">
    <name type="scientific">Marinobacterium aestuarii</name>
    <dbReference type="NCBI Taxonomy" id="1821621"/>
    <lineage>
        <taxon>Bacteria</taxon>
        <taxon>Pseudomonadati</taxon>
        <taxon>Pseudomonadota</taxon>
        <taxon>Gammaproteobacteria</taxon>
        <taxon>Oceanospirillales</taxon>
        <taxon>Oceanospirillaceae</taxon>
        <taxon>Marinobacterium</taxon>
    </lineage>
</organism>
<evidence type="ECO:0000256" key="9">
    <source>
        <dbReference type="ARBA" id="ARBA00023134"/>
    </source>
</evidence>
<protein>
    <recommendedName>
        <fullName evidence="3 13">Flagellar biosynthesis protein FlhF</fullName>
    </recommendedName>
</protein>
<dbReference type="GO" id="GO:0005886">
    <property type="term" value="C:plasma membrane"/>
    <property type="evidence" value="ECO:0007669"/>
    <property type="project" value="UniProtKB-SubCell"/>
</dbReference>
<feature type="compositionally biased region" description="Basic and acidic residues" evidence="14">
    <location>
        <begin position="220"/>
        <end position="231"/>
    </location>
</feature>
<name>A0A1A9EVU6_9GAMM</name>
<feature type="compositionally biased region" description="Pro residues" evidence="14">
    <location>
        <begin position="268"/>
        <end position="285"/>
    </location>
</feature>
<reference evidence="17 18" key="2">
    <citation type="journal article" date="2018" name="Int. J. Syst. Evol. Microbiol.">
        <title>Marinobacterium aestuarii sp. nov., a benzene-degrading marine bacterium isolated from estuary sediment.</title>
        <authorList>
            <person name="Bae S.S."/>
            <person name="Jung J."/>
            <person name="Chung D."/>
            <person name="Baek K."/>
        </authorList>
    </citation>
    <scope>NUCLEOTIDE SEQUENCE [LARGE SCALE GENOMIC DNA]</scope>
    <source>
        <strain evidence="17 18">ST58-10</strain>
    </source>
</reference>
<dbReference type="PANTHER" id="PTHR43134">
    <property type="entry name" value="SIGNAL RECOGNITION PARTICLE RECEPTOR SUBUNIT ALPHA"/>
    <property type="match status" value="1"/>
</dbReference>
<feature type="region of interest" description="Disordered" evidence="14">
    <location>
        <begin position="54"/>
        <end position="83"/>
    </location>
</feature>
<evidence type="ECO:0000256" key="3">
    <source>
        <dbReference type="ARBA" id="ARBA00014919"/>
    </source>
</evidence>
<dbReference type="Pfam" id="PF00448">
    <property type="entry name" value="SRP54"/>
    <property type="match status" value="1"/>
</dbReference>
<evidence type="ECO:0000256" key="12">
    <source>
        <dbReference type="ARBA" id="ARBA00025337"/>
    </source>
</evidence>
<dbReference type="KEGG" id="mars:A8C75_04230"/>
<evidence type="ECO:0000256" key="13">
    <source>
        <dbReference type="NCBIfam" id="TIGR03499"/>
    </source>
</evidence>
<dbReference type="InterPro" id="IPR047040">
    <property type="entry name" value="FlhF__GTPase_dom"/>
</dbReference>
<keyword evidence="8" id="KW-0653">Protein transport</keyword>
<evidence type="ECO:0000256" key="5">
    <source>
        <dbReference type="ARBA" id="ARBA00022475"/>
    </source>
</evidence>
<keyword evidence="5" id="KW-1003">Cell membrane</keyword>
<proteinExistence type="inferred from homology"/>
<gene>
    <name evidence="17" type="ORF">A8C75_04230</name>
</gene>
<dbReference type="GO" id="GO:0005047">
    <property type="term" value="F:signal recognition particle binding"/>
    <property type="evidence" value="ECO:0007669"/>
    <property type="project" value="TreeGrafter"/>
</dbReference>
<keyword evidence="7" id="KW-1005">Bacterial flagellum biogenesis</keyword>
<feature type="region of interest" description="Disordered" evidence="14">
    <location>
        <begin position="139"/>
        <end position="231"/>
    </location>
</feature>
<feature type="compositionally biased region" description="Basic and acidic residues" evidence="14">
    <location>
        <begin position="54"/>
        <end position="68"/>
    </location>
</feature>
<evidence type="ECO:0000256" key="8">
    <source>
        <dbReference type="ARBA" id="ARBA00022927"/>
    </source>
</evidence>
<dbReference type="InterPro" id="IPR003593">
    <property type="entry name" value="AAA+_ATPase"/>
</dbReference>
<feature type="domain" description="SRP54-type proteins GTP-binding" evidence="16">
    <location>
        <begin position="350"/>
        <end position="542"/>
    </location>
</feature>
<evidence type="ECO:0000256" key="2">
    <source>
        <dbReference type="ARBA" id="ARBA00008531"/>
    </source>
</evidence>
<dbReference type="InterPro" id="IPR020006">
    <property type="entry name" value="FlhF"/>
</dbReference>
<dbReference type="SUPFAM" id="SSF52540">
    <property type="entry name" value="P-loop containing nucleoside triphosphate hydrolases"/>
    <property type="match status" value="1"/>
</dbReference>
<dbReference type="Gene3D" id="3.40.50.300">
    <property type="entry name" value="P-loop containing nucleotide triphosphate hydrolases"/>
    <property type="match status" value="1"/>
</dbReference>
<dbReference type="InterPro" id="IPR000897">
    <property type="entry name" value="SRP54_GTPase_dom"/>
</dbReference>
<keyword evidence="6" id="KW-0547">Nucleotide-binding</keyword>
<dbReference type="FunFam" id="3.40.50.300:FF:000695">
    <property type="entry name" value="Flagellar biosynthesis regulator FlhF"/>
    <property type="match status" value="1"/>
</dbReference>
<feature type="compositionally biased region" description="Low complexity" evidence="14">
    <location>
        <begin position="253"/>
        <end position="267"/>
    </location>
</feature>
<evidence type="ECO:0000256" key="11">
    <source>
        <dbReference type="ARBA" id="ARBA00023225"/>
    </source>
</evidence>
<feature type="region of interest" description="Disordered" evidence="14">
    <location>
        <begin position="253"/>
        <end position="293"/>
    </location>
</feature>
<keyword evidence="17" id="KW-0969">Cilium</keyword>
<keyword evidence="18" id="KW-1185">Reference proteome</keyword>
<keyword evidence="17" id="KW-0282">Flagellum</keyword>
<accession>A0A1A9EVU6</accession>
<evidence type="ECO:0000313" key="17">
    <source>
        <dbReference type="EMBL" id="ANG61761.1"/>
    </source>
</evidence>
<dbReference type="GO" id="GO:0006614">
    <property type="term" value="P:SRP-dependent cotranslational protein targeting to membrane"/>
    <property type="evidence" value="ECO:0007669"/>
    <property type="project" value="UniProtKB-UniRule"/>
</dbReference>
<keyword evidence="9" id="KW-0342">GTP-binding</keyword>
<dbReference type="STRING" id="1821621.A8C75_04230"/>
<feature type="compositionally biased region" description="Low complexity" evidence="14">
    <location>
        <begin position="201"/>
        <end position="213"/>
    </location>
</feature>
<dbReference type="RefSeq" id="WP_067378564.1">
    <property type="nucleotide sequence ID" value="NZ_CP015839.1"/>
</dbReference>
<evidence type="ECO:0000256" key="14">
    <source>
        <dbReference type="SAM" id="MobiDB-lite"/>
    </source>
</evidence>
<feature type="region of interest" description="Disordered" evidence="14">
    <location>
        <begin position="547"/>
        <end position="567"/>
    </location>
</feature>
<keyword evidence="10" id="KW-0472">Membrane</keyword>
<comment type="subcellular location">
    <subcellularLocation>
        <location evidence="1">Cell membrane</location>
        <topology evidence="1">Peripheral membrane protein</topology>
        <orientation evidence="1">Cytoplasmic side</orientation>
    </subcellularLocation>
</comment>